<dbReference type="EMBL" id="JACHNU010000009">
    <property type="protein sequence ID" value="MBB4664851.1"/>
    <property type="molecule type" value="Genomic_DNA"/>
</dbReference>
<dbReference type="RefSeq" id="WP_183345260.1">
    <property type="nucleotide sequence ID" value="NZ_JACHNU010000009.1"/>
</dbReference>
<evidence type="ECO:0000256" key="2">
    <source>
        <dbReference type="ARBA" id="ARBA00007639"/>
    </source>
</evidence>
<organism evidence="7 8">
    <name type="scientific">Conexibacter arvalis</name>
    <dbReference type="NCBI Taxonomy" id="912552"/>
    <lineage>
        <taxon>Bacteria</taxon>
        <taxon>Bacillati</taxon>
        <taxon>Actinomycetota</taxon>
        <taxon>Thermoleophilia</taxon>
        <taxon>Solirubrobacterales</taxon>
        <taxon>Conexibacteraceae</taxon>
        <taxon>Conexibacter</taxon>
    </lineage>
</organism>
<evidence type="ECO:0000256" key="4">
    <source>
        <dbReference type="SAM" id="MobiDB-lite"/>
    </source>
</evidence>
<protein>
    <submittedName>
        <fullName evidence="7">Ribose transport system substrate-binding protein</fullName>
    </submittedName>
</protein>
<dbReference type="CDD" id="cd01536">
    <property type="entry name" value="PBP1_ABC_sugar_binding-like"/>
    <property type="match status" value="1"/>
</dbReference>
<keyword evidence="3 5" id="KW-0732">Signal</keyword>
<reference evidence="7 8" key="1">
    <citation type="submission" date="2020-08" db="EMBL/GenBank/DDBJ databases">
        <title>Genomic Encyclopedia of Archaeal and Bacterial Type Strains, Phase II (KMG-II): from individual species to whole genera.</title>
        <authorList>
            <person name="Goeker M."/>
        </authorList>
    </citation>
    <scope>NUCLEOTIDE SEQUENCE [LARGE SCALE GENOMIC DNA]</scope>
    <source>
        <strain evidence="7 8">DSM 23288</strain>
    </source>
</reference>
<dbReference type="SUPFAM" id="SSF53822">
    <property type="entry name" value="Periplasmic binding protein-like I"/>
    <property type="match status" value="1"/>
</dbReference>
<sequence>MKRETLFGAGAAALACMTLAACGVKKDDEPETAAAGTTPAVTTEQQGAGESGAPRLAGTPERWVAWNRESCSFEPASDHPQQWDPSAAADAQGVTIAYTPETTELPFDVKQNRGVQAVAGRTGAELKLFDNKYPSTSEPINVAKAVAQLKPDAVLSMNVIANLYPQIMKTFSGACLPTVVLDLAPPENTVFFGVRQGDMGTVAAEYAGTVIRERGWDLAETWVVSCADADVGTDAGTPYDRVAYFHRGIRAQFPEIPADNYEMLNCQTQQGSEQARQRMTDWLTAHPQAKHVVGNAINDMRALGMHTALKTKGMGENAALVGIDADPPNLKLIEEGDPIFVGDVTQYPERRGELLIPLAADIAAGNPVPEQVYMAPGVIHG</sequence>
<keyword evidence="8" id="KW-1185">Reference proteome</keyword>
<dbReference type="PROSITE" id="PS51257">
    <property type="entry name" value="PROKAR_LIPOPROTEIN"/>
    <property type="match status" value="1"/>
</dbReference>
<dbReference type="InterPro" id="IPR025997">
    <property type="entry name" value="SBP_2_dom"/>
</dbReference>
<dbReference type="Gene3D" id="3.40.50.2300">
    <property type="match status" value="2"/>
</dbReference>
<dbReference type="InterPro" id="IPR028082">
    <property type="entry name" value="Peripla_BP_I"/>
</dbReference>
<gene>
    <name evidence="7" type="ORF">BDZ31_004469</name>
</gene>
<evidence type="ECO:0000313" key="7">
    <source>
        <dbReference type="EMBL" id="MBB4664851.1"/>
    </source>
</evidence>
<evidence type="ECO:0000256" key="1">
    <source>
        <dbReference type="ARBA" id="ARBA00004196"/>
    </source>
</evidence>
<comment type="caution">
    <text evidence="7">The sequence shown here is derived from an EMBL/GenBank/DDBJ whole genome shotgun (WGS) entry which is preliminary data.</text>
</comment>
<dbReference type="Proteomes" id="UP000585272">
    <property type="component" value="Unassembled WGS sequence"/>
</dbReference>
<dbReference type="GO" id="GO:0030246">
    <property type="term" value="F:carbohydrate binding"/>
    <property type="evidence" value="ECO:0007669"/>
    <property type="project" value="UniProtKB-ARBA"/>
</dbReference>
<dbReference type="AlphaFoldDB" id="A0A840IKU3"/>
<dbReference type="GO" id="GO:0030313">
    <property type="term" value="C:cell envelope"/>
    <property type="evidence" value="ECO:0007669"/>
    <property type="project" value="UniProtKB-SubCell"/>
</dbReference>
<evidence type="ECO:0000256" key="3">
    <source>
        <dbReference type="ARBA" id="ARBA00022729"/>
    </source>
</evidence>
<name>A0A840IKU3_9ACTN</name>
<dbReference type="Pfam" id="PF13407">
    <property type="entry name" value="Peripla_BP_4"/>
    <property type="match status" value="1"/>
</dbReference>
<comment type="subcellular location">
    <subcellularLocation>
        <location evidence="1">Cell envelope</location>
    </subcellularLocation>
</comment>
<evidence type="ECO:0000256" key="5">
    <source>
        <dbReference type="SAM" id="SignalP"/>
    </source>
</evidence>
<comment type="similarity">
    <text evidence="2">Belongs to the bacterial solute-binding protein 2 family.</text>
</comment>
<evidence type="ECO:0000313" key="8">
    <source>
        <dbReference type="Proteomes" id="UP000585272"/>
    </source>
</evidence>
<feature type="compositionally biased region" description="Low complexity" evidence="4">
    <location>
        <begin position="32"/>
        <end position="43"/>
    </location>
</feature>
<dbReference type="PANTHER" id="PTHR46847:SF1">
    <property type="entry name" value="D-ALLOSE-BINDING PERIPLASMIC PROTEIN-RELATED"/>
    <property type="match status" value="1"/>
</dbReference>
<proteinExistence type="inferred from homology"/>
<dbReference type="PANTHER" id="PTHR46847">
    <property type="entry name" value="D-ALLOSE-BINDING PERIPLASMIC PROTEIN-RELATED"/>
    <property type="match status" value="1"/>
</dbReference>
<feature type="chain" id="PRO_5038360254" evidence="5">
    <location>
        <begin position="21"/>
        <end position="381"/>
    </location>
</feature>
<evidence type="ECO:0000259" key="6">
    <source>
        <dbReference type="Pfam" id="PF13407"/>
    </source>
</evidence>
<feature type="domain" description="Periplasmic binding protein" evidence="6">
    <location>
        <begin position="96"/>
        <end position="366"/>
    </location>
</feature>
<accession>A0A840IKU3</accession>
<feature type="region of interest" description="Disordered" evidence="4">
    <location>
        <begin position="29"/>
        <end position="56"/>
    </location>
</feature>
<feature type="signal peptide" evidence="5">
    <location>
        <begin position="1"/>
        <end position="20"/>
    </location>
</feature>